<reference evidence="2 3" key="1">
    <citation type="journal article" date="2013" name="Mar. Genomics">
        <title>Expression of sulfatases in Rhodopirellula baltica and the diversity of sulfatases in the genus Rhodopirellula.</title>
        <authorList>
            <person name="Wegner C.E."/>
            <person name="Richter-Heitmann T."/>
            <person name="Klindworth A."/>
            <person name="Klockow C."/>
            <person name="Richter M."/>
            <person name="Achstetter T."/>
            <person name="Glockner F.O."/>
            <person name="Harder J."/>
        </authorList>
    </citation>
    <scope>NUCLEOTIDE SEQUENCE [LARGE SCALE GENOMIC DNA]</scope>
    <source>
        <strain evidence="2 3">SH28</strain>
    </source>
</reference>
<feature type="region of interest" description="Disordered" evidence="1">
    <location>
        <begin position="1"/>
        <end position="40"/>
    </location>
</feature>
<evidence type="ECO:0000256" key="1">
    <source>
        <dbReference type="SAM" id="MobiDB-lite"/>
    </source>
</evidence>
<dbReference type="EMBL" id="AMCW01000071">
    <property type="protein sequence ID" value="EKK02042.1"/>
    <property type="molecule type" value="Genomic_DNA"/>
</dbReference>
<name>K5D5P9_RHOBT</name>
<comment type="caution">
    <text evidence="2">The sequence shown here is derived from an EMBL/GenBank/DDBJ whole genome shotgun (WGS) entry which is preliminary data.</text>
</comment>
<sequence>MAMTERAGFLRQGRPRKNPDRDQPNNRSRGYRTFNAKLPN</sequence>
<accession>K5D5P9</accession>
<evidence type="ECO:0000313" key="3">
    <source>
        <dbReference type="Proteomes" id="UP000007993"/>
    </source>
</evidence>
<dbReference type="Proteomes" id="UP000007993">
    <property type="component" value="Unassembled WGS sequence"/>
</dbReference>
<proteinExistence type="predicted"/>
<evidence type="ECO:0000313" key="2">
    <source>
        <dbReference type="EMBL" id="EKK02042.1"/>
    </source>
</evidence>
<protein>
    <submittedName>
        <fullName evidence="2">Uncharacterized protein</fullName>
    </submittedName>
</protein>
<gene>
    <name evidence="2" type="ORF">RBSH_02590</name>
</gene>
<organism evidence="2 3">
    <name type="scientific">Rhodopirellula baltica SH28</name>
    <dbReference type="NCBI Taxonomy" id="993517"/>
    <lineage>
        <taxon>Bacteria</taxon>
        <taxon>Pseudomonadati</taxon>
        <taxon>Planctomycetota</taxon>
        <taxon>Planctomycetia</taxon>
        <taxon>Pirellulales</taxon>
        <taxon>Pirellulaceae</taxon>
        <taxon>Rhodopirellula</taxon>
    </lineage>
</organism>
<dbReference type="AlphaFoldDB" id="K5D5P9"/>
<dbReference type="PATRIC" id="fig|993517.3.peg.2799"/>